<dbReference type="Gene3D" id="3.30.63.10">
    <property type="entry name" value="Guanylate Kinase phosphate binding domain"/>
    <property type="match status" value="1"/>
</dbReference>
<dbReference type="Proteomes" id="UP000033385">
    <property type="component" value="Unassembled WGS sequence"/>
</dbReference>
<feature type="domain" description="Guanylate kinase-like" evidence="4">
    <location>
        <begin position="1"/>
        <end position="70"/>
    </location>
</feature>
<dbReference type="PANTHER" id="PTHR23117:SF13">
    <property type="entry name" value="GUANYLATE KINASE"/>
    <property type="match status" value="1"/>
</dbReference>
<dbReference type="PANTHER" id="PTHR23117">
    <property type="entry name" value="GUANYLATE KINASE-RELATED"/>
    <property type="match status" value="1"/>
</dbReference>
<dbReference type="SUPFAM" id="SSF52540">
    <property type="entry name" value="P-loop containing nucleoside triphosphate hydrolases"/>
    <property type="match status" value="1"/>
</dbReference>
<evidence type="ECO:0000313" key="6">
    <source>
        <dbReference type="Proteomes" id="UP000033385"/>
    </source>
</evidence>
<organism evidence="5 6">
    <name type="scientific">Anaplasma phagocytophilum str. ApNP</name>
    <dbReference type="NCBI Taxonomy" id="1359153"/>
    <lineage>
        <taxon>Bacteria</taxon>
        <taxon>Pseudomonadati</taxon>
        <taxon>Pseudomonadota</taxon>
        <taxon>Alphaproteobacteria</taxon>
        <taxon>Rickettsiales</taxon>
        <taxon>Anaplasmataceae</taxon>
        <taxon>Anaplasma</taxon>
        <taxon>phagocytophilum group</taxon>
    </lineage>
</organism>
<evidence type="ECO:0000256" key="2">
    <source>
        <dbReference type="ARBA" id="ARBA00022679"/>
    </source>
</evidence>
<dbReference type="InterPro" id="IPR027417">
    <property type="entry name" value="P-loop_NTPase"/>
</dbReference>
<dbReference type="AlphaFoldDB" id="A0A0F3NFD1"/>
<gene>
    <name evidence="5" type="ORF">APHNP_1231</name>
</gene>
<comment type="caution">
    <text evidence="5">The sequence shown here is derived from an EMBL/GenBank/DDBJ whole genome shotgun (WGS) entry which is preliminary data.</text>
</comment>
<dbReference type="PATRIC" id="fig|1359153.3.peg.1265"/>
<dbReference type="InterPro" id="IPR008145">
    <property type="entry name" value="GK/Ca_channel_bsu"/>
</dbReference>
<comment type="similarity">
    <text evidence="1">Belongs to the guanylate kinase family.</text>
</comment>
<evidence type="ECO:0000256" key="3">
    <source>
        <dbReference type="ARBA" id="ARBA00022777"/>
    </source>
</evidence>
<protein>
    <submittedName>
        <fullName evidence="5">Guanylate kinase</fullName>
        <ecNumber evidence="5">2.7.4.8</ecNumber>
    </submittedName>
</protein>
<dbReference type="GO" id="GO:0004385">
    <property type="term" value="F:GMP kinase activity"/>
    <property type="evidence" value="ECO:0007669"/>
    <property type="project" value="UniProtKB-EC"/>
</dbReference>
<keyword evidence="3 5" id="KW-0418">Kinase</keyword>
<sequence>MDREEFLRLCSSGEIIEHAEVFGNFYGVPRKNLEDNVDKGVSTLLVIDWQGAFKFMEMMREHVVSIFIIPLLWKNCVGDYAVEELMIQRLWKQG</sequence>
<dbReference type="Gene3D" id="3.40.50.300">
    <property type="entry name" value="P-loop containing nucleotide triphosphate hydrolases"/>
    <property type="match status" value="1"/>
</dbReference>
<dbReference type="Pfam" id="PF00625">
    <property type="entry name" value="Guanylate_kin"/>
    <property type="match status" value="1"/>
</dbReference>
<evidence type="ECO:0000256" key="1">
    <source>
        <dbReference type="ARBA" id="ARBA00005790"/>
    </source>
</evidence>
<reference evidence="5 6" key="1">
    <citation type="submission" date="2015-01" db="EMBL/GenBank/DDBJ databases">
        <title>Genome Sequencing of Rickettsiales.</title>
        <authorList>
            <person name="Daugherty S.C."/>
            <person name="Su Q."/>
            <person name="Abolude K."/>
            <person name="Beier-Sexton M."/>
            <person name="Carlyon J.A."/>
            <person name="Carter R."/>
            <person name="Day N.P."/>
            <person name="Dumler S.J."/>
            <person name="Dyachenko V."/>
            <person name="Godinez A."/>
            <person name="Kurtti T.J."/>
            <person name="Lichay M."/>
            <person name="Mullins K.E."/>
            <person name="Ott S."/>
            <person name="Pappas-Brown V."/>
            <person name="Paris D.H."/>
            <person name="Patel P."/>
            <person name="Richards A.L."/>
            <person name="Sadzewicz L."/>
            <person name="Sears K."/>
            <person name="Seidman D."/>
            <person name="Sengamalay N."/>
            <person name="Stenos J."/>
            <person name="Tallon L.J."/>
            <person name="Vincent G."/>
            <person name="Fraser C.M."/>
            <person name="Munderloh U."/>
            <person name="Dunning-Hotopp J.C."/>
        </authorList>
    </citation>
    <scope>NUCLEOTIDE SEQUENCE [LARGE SCALE GENOMIC DNA]</scope>
    <source>
        <strain evidence="5 6">ApNP</strain>
    </source>
</reference>
<dbReference type="EMBL" id="LANW01000001">
    <property type="protein sequence ID" value="KJV66417.1"/>
    <property type="molecule type" value="Genomic_DNA"/>
</dbReference>
<dbReference type="EC" id="2.7.4.8" evidence="5"/>
<accession>A0A0F3NFD1</accession>
<dbReference type="PROSITE" id="PS50052">
    <property type="entry name" value="GUANYLATE_KINASE_2"/>
    <property type="match status" value="1"/>
</dbReference>
<evidence type="ECO:0000313" key="5">
    <source>
        <dbReference type="EMBL" id="KJV66417.1"/>
    </source>
</evidence>
<dbReference type="GO" id="GO:0005829">
    <property type="term" value="C:cytosol"/>
    <property type="evidence" value="ECO:0007669"/>
    <property type="project" value="TreeGrafter"/>
</dbReference>
<proteinExistence type="inferred from homology"/>
<evidence type="ECO:0000259" key="4">
    <source>
        <dbReference type="PROSITE" id="PS50052"/>
    </source>
</evidence>
<dbReference type="InterPro" id="IPR008144">
    <property type="entry name" value="Guanylate_kin-like_dom"/>
</dbReference>
<keyword evidence="2 5" id="KW-0808">Transferase</keyword>
<name>A0A0F3NFD1_ANAPH</name>